<evidence type="ECO:0000313" key="6">
    <source>
        <dbReference type="EMBL" id="EFM02840.1"/>
    </source>
</evidence>
<dbReference type="eggNOG" id="COG1388">
    <property type="taxonomic scope" value="Bacteria"/>
</dbReference>
<evidence type="ECO:0000256" key="2">
    <source>
        <dbReference type="ARBA" id="ARBA00022638"/>
    </source>
</evidence>
<dbReference type="GO" id="GO:0042742">
    <property type="term" value="P:defense response to bacterium"/>
    <property type="evidence" value="ECO:0007669"/>
    <property type="project" value="UniProtKB-KW"/>
</dbReference>
<dbReference type="InterPro" id="IPR036779">
    <property type="entry name" value="LysM_dom_sf"/>
</dbReference>
<evidence type="ECO:0000313" key="7">
    <source>
        <dbReference type="Proteomes" id="UP000004394"/>
    </source>
</evidence>
<dbReference type="Gene3D" id="1.10.530.10">
    <property type="match status" value="1"/>
</dbReference>
<accession>E0NPW4</accession>
<dbReference type="Pfam" id="PF01476">
    <property type="entry name" value="LysM"/>
    <property type="match status" value="2"/>
</dbReference>
<reference evidence="6" key="1">
    <citation type="submission" date="2010-07" db="EMBL/GenBank/DDBJ databases">
        <authorList>
            <person name="Muzny D."/>
            <person name="Qin X."/>
            <person name="Deng J."/>
            <person name="Jiang H."/>
            <person name="Liu Y."/>
            <person name="Qu J."/>
            <person name="Song X.-Z."/>
            <person name="Zhang L."/>
            <person name="Thornton R."/>
            <person name="Coyle M."/>
            <person name="Francisco L."/>
            <person name="Jackson L."/>
            <person name="Javaid M."/>
            <person name="Korchina V."/>
            <person name="Kovar C."/>
            <person name="Mata R."/>
            <person name="Mathew T."/>
            <person name="Ngo R."/>
            <person name="Nguyen L."/>
            <person name="Nguyen N."/>
            <person name="Okwuonu G."/>
            <person name="Ongeri F."/>
            <person name="Pham C."/>
            <person name="Simmons D."/>
            <person name="Wilczek-Boney K."/>
            <person name="Hale W."/>
            <person name="Jakkamsetti A."/>
            <person name="Pham P."/>
            <person name="Ruth R."/>
            <person name="San Lucas F."/>
            <person name="Warren J."/>
            <person name="Zhang J."/>
            <person name="Zhao Z."/>
            <person name="Zhou C."/>
            <person name="Zhu D."/>
            <person name="Lee S."/>
            <person name="Bess C."/>
            <person name="Blankenburg K."/>
            <person name="Forbes L."/>
            <person name="Fu Q."/>
            <person name="Gubbala S."/>
            <person name="Hirani K."/>
            <person name="Jayaseelan J.C."/>
            <person name="Lara F."/>
            <person name="Munidasa M."/>
            <person name="Palculict T."/>
            <person name="Patil S."/>
            <person name="Pu L.-L."/>
            <person name="Saada N."/>
            <person name="Tang L."/>
            <person name="Weissenberger G."/>
            <person name="Zhu Y."/>
            <person name="Hemphill L."/>
            <person name="Shang Y."/>
            <person name="Youmans B."/>
            <person name="Ayvaz T."/>
            <person name="Ross M."/>
            <person name="Santibanez J."/>
            <person name="Aqrawi P."/>
            <person name="Gross S."/>
            <person name="Joshi V."/>
            <person name="Fowler G."/>
            <person name="Nazareth L."/>
            <person name="Reid J."/>
            <person name="Worley K."/>
            <person name="Petrosino J."/>
            <person name="Highlander S."/>
            <person name="Gibbs R."/>
        </authorList>
    </citation>
    <scope>NUCLEOTIDE SEQUENCE [LARGE SCALE GENOMIC DNA]</scope>
    <source>
        <strain evidence="6">DSM 16973</strain>
    </source>
</reference>
<dbReference type="PANTHER" id="PTHR33308">
    <property type="entry name" value="PEPTIDOGLYCAN HYDROLASE FLGJ"/>
    <property type="match status" value="1"/>
</dbReference>
<dbReference type="PROSITE" id="PS51782">
    <property type="entry name" value="LYSM"/>
    <property type="match status" value="1"/>
</dbReference>
<sequence>MNMKKVIGLLFISVFFLAGRASMPIKWNTTYQTYIDQYKDLAIEEMLKYRIPASITLAQGLLESGAGLSELSVKGNNHFGIKCHDWTGATTYHDDDATNECFRAYKNVYESYEDHSKFLATKPRYRKLFSLETTDYKGWAYGLKECGYATNPQYAAKLIEIIQLYKLYEYDTATRYDKFMAHHSSTDKPVQKGGKLHPIYIYNRNYYLKAREGDTFKTIGEEVDIPARALASYNERNRKDILHEGDIVYLKKKRKKADKAYKGKPHIVKAGDSMYSISQQYGIRLKSLYRKNDLSPDYQIKVGDVLRVY</sequence>
<dbReference type="EMBL" id="AEEI01000008">
    <property type="protein sequence ID" value="EFM02840.1"/>
    <property type="molecule type" value="Genomic_DNA"/>
</dbReference>
<keyword evidence="3" id="KW-0378">Hydrolase</keyword>
<dbReference type="Gene3D" id="3.10.350.10">
    <property type="entry name" value="LysM domain"/>
    <property type="match status" value="1"/>
</dbReference>
<keyword evidence="7" id="KW-1185">Reference proteome</keyword>
<gene>
    <name evidence="6" type="ORF">HMPREF0658_0215</name>
</gene>
<evidence type="ECO:0000256" key="4">
    <source>
        <dbReference type="ARBA" id="ARBA00032108"/>
    </source>
</evidence>
<proteinExistence type="predicted"/>
<dbReference type="SUPFAM" id="SSF54106">
    <property type="entry name" value="LysM domain"/>
    <property type="match status" value="1"/>
</dbReference>
<evidence type="ECO:0000256" key="1">
    <source>
        <dbReference type="ARBA" id="ARBA00022529"/>
    </source>
</evidence>
<dbReference type="GO" id="GO:0031640">
    <property type="term" value="P:killing of cells of another organism"/>
    <property type="evidence" value="ECO:0007669"/>
    <property type="project" value="UniProtKB-KW"/>
</dbReference>
<protein>
    <recommendedName>
        <fullName evidence="4">Peptidoglycan hydrolase</fullName>
    </recommendedName>
</protein>
<name>E0NPW4_9BACT</name>
<keyword evidence="2" id="KW-0081">Bacteriolytic enzyme</keyword>
<dbReference type="BioCyc" id="PMAR862515-HMP:GMOO-223-MONOMER"/>
<dbReference type="eggNOG" id="COG1705">
    <property type="taxonomic scope" value="Bacteria"/>
</dbReference>
<dbReference type="InterPro" id="IPR018392">
    <property type="entry name" value="LysM"/>
</dbReference>
<dbReference type="AlphaFoldDB" id="E0NPW4"/>
<dbReference type="PANTHER" id="PTHR33308:SF9">
    <property type="entry name" value="PEPTIDOGLYCAN HYDROLASE FLGJ"/>
    <property type="match status" value="1"/>
</dbReference>
<dbReference type="InterPro" id="IPR002901">
    <property type="entry name" value="MGlyc_endo_b_GlcNAc-like_dom"/>
</dbReference>
<feature type="domain" description="LysM" evidence="5">
    <location>
        <begin position="264"/>
        <end position="308"/>
    </location>
</feature>
<organism evidence="6 7">
    <name type="scientific">Hoylesella marshii DSM 16973 = JCM 13450</name>
    <dbReference type="NCBI Taxonomy" id="862515"/>
    <lineage>
        <taxon>Bacteria</taxon>
        <taxon>Pseudomonadati</taxon>
        <taxon>Bacteroidota</taxon>
        <taxon>Bacteroidia</taxon>
        <taxon>Bacteroidales</taxon>
        <taxon>Prevotellaceae</taxon>
        <taxon>Hoylesella</taxon>
    </lineage>
</organism>
<dbReference type="GO" id="GO:0004040">
    <property type="term" value="F:amidase activity"/>
    <property type="evidence" value="ECO:0007669"/>
    <property type="project" value="InterPro"/>
</dbReference>
<dbReference type="STRING" id="862515.HMPREF0658_0215"/>
<dbReference type="SMART" id="SM00047">
    <property type="entry name" value="LYZ2"/>
    <property type="match status" value="1"/>
</dbReference>
<dbReference type="CDD" id="cd00118">
    <property type="entry name" value="LysM"/>
    <property type="match status" value="1"/>
</dbReference>
<dbReference type="HOGENOM" id="CLU_013771_1_1_10"/>
<evidence type="ECO:0000256" key="3">
    <source>
        <dbReference type="ARBA" id="ARBA00022801"/>
    </source>
</evidence>
<comment type="caution">
    <text evidence="6">The sequence shown here is derived from an EMBL/GenBank/DDBJ whole genome shotgun (WGS) entry which is preliminary data.</text>
</comment>
<dbReference type="Proteomes" id="UP000004394">
    <property type="component" value="Unassembled WGS sequence"/>
</dbReference>
<evidence type="ECO:0000259" key="5">
    <source>
        <dbReference type="PROSITE" id="PS51782"/>
    </source>
</evidence>
<dbReference type="InterPro" id="IPR051056">
    <property type="entry name" value="Glycosyl_Hydrolase_73"/>
</dbReference>
<dbReference type="SMART" id="SM00257">
    <property type="entry name" value="LysM"/>
    <property type="match status" value="2"/>
</dbReference>
<dbReference type="Pfam" id="PF01832">
    <property type="entry name" value="Glucosaminidase"/>
    <property type="match status" value="1"/>
</dbReference>
<keyword evidence="1" id="KW-0929">Antimicrobial</keyword>